<dbReference type="RefSeq" id="WP_377283393.1">
    <property type="nucleotide sequence ID" value="NZ_JBHRSI010000009.1"/>
</dbReference>
<protein>
    <submittedName>
        <fullName evidence="1">Uncharacterized protein</fullName>
    </submittedName>
</protein>
<name>A0ABW4N8G8_9CAUL</name>
<dbReference type="EMBL" id="JBHUEY010000012">
    <property type="protein sequence ID" value="MFD1785814.1"/>
    <property type="molecule type" value="Genomic_DNA"/>
</dbReference>
<evidence type="ECO:0000313" key="2">
    <source>
        <dbReference type="Proteomes" id="UP001597237"/>
    </source>
</evidence>
<keyword evidence="2" id="KW-1185">Reference proteome</keyword>
<reference evidence="2" key="1">
    <citation type="journal article" date="2019" name="Int. J. Syst. Evol. Microbiol.">
        <title>The Global Catalogue of Microorganisms (GCM) 10K type strain sequencing project: providing services to taxonomists for standard genome sequencing and annotation.</title>
        <authorList>
            <consortium name="The Broad Institute Genomics Platform"/>
            <consortium name="The Broad Institute Genome Sequencing Center for Infectious Disease"/>
            <person name="Wu L."/>
            <person name="Ma J."/>
        </authorList>
    </citation>
    <scope>NUCLEOTIDE SEQUENCE [LARGE SCALE GENOMIC DNA]</scope>
    <source>
        <strain evidence="2">DFY28</strain>
    </source>
</reference>
<evidence type="ECO:0000313" key="1">
    <source>
        <dbReference type="EMBL" id="MFD1785814.1"/>
    </source>
</evidence>
<dbReference type="Proteomes" id="UP001597237">
    <property type="component" value="Unassembled WGS sequence"/>
</dbReference>
<comment type="caution">
    <text evidence="1">The sequence shown here is derived from an EMBL/GenBank/DDBJ whole genome shotgun (WGS) entry which is preliminary data.</text>
</comment>
<accession>A0ABW4N8G8</accession>
<proteinExistence type="predicted"/>
<sequence length="219" mass="24156">MIGITAQESALMSKSRSLEEWIALHVRSATDPAMSDSEVRSHLRLLRKRLEDENLSFENLRVSRVANPFDTPIPPPPVYNSYEGMKASLEEMRRELAARDVEVIRLKSKIARLEKRLKPGPVSGLNTANALVYRHLQQHGAAGAEDIGRALGGRREGQNFISGEISLSSVKNALRRLRALGLIRLTGAGKHGDPHIAHPVDLAKLKPDQRKLADALLAS</sequence>
<gene>
    <name evidence="1" type="ORF">ACFSC0_20645</name>
</gene>
<organism evidence="1 2">
    <name type="scientific">Phenylobacterium terrae</name>
    <dbReference type="NCBI Taxonomy" id="2665495"/>
    <lineage>
        <taxon>Bacteria</taxon>
        <taxon>Pseudomonadati</taxon>
        <taxon>Pseudomonadota</taxon>
        <taxon>Alphaproteobacteria</taxon>
        <taxon>Caulobacterales</taxon>
        <taxon>Caulobacteraceae</taxon>
        <taxon>Phenylobacterium</taxon>
    </lineage>
</organism>